<name>A0ABZ0ULV5_9RICK</name>
<evidence type="ECO:0000313" key="2">
    <source>
        <dbReference type="Proteomes" id="UP001327219"/>
    </source>
</evidence>
<gene>
    <name evidence="1" type="ORF">Bandiella_00598</name>
</gene>
<reference evidence="1 2" key="1">
    <citation type="submission" date="2022-11" db="EMBL/GenBank/DDBJ databases">
        <title>Host association and intracellularity evolved multiple times independently in the Rickettsiales.</title>
        <authorList>
            <person name="Castelli M."/>
            <person name="Nardi T."/>
            <person name="Gammuto L."/>
            <person name="Bellinzona G."/>
            <person name="Sabaneyeva E."/>
            <person name="Potekhin A."/>
            <person name="Serra V."/>
            <person name="Petroni G."/>
            <person name="Sassera D."/>
        </authorList>
    </citation>
    <scope>NUCLEOTIDE SEQUENCE [LARGE SCALE GENOMIC DNA]</scope>
    <source>
        <strain evidence="1 2">NDG2</strain>
    </source>
</reference>
<sequence length="49" mass="5440">MRQNLFFHPPYSEGKSLQGEPVLNIQNTALMNLLLLCAKPPHVPSLPGK</sequence>
<evidence type="ECO:0000313" key="1">
    <source>
        <dbReference type="EMBL" id="WPX96482.1"/>
    </source>
</evidence>
<protein>
    <submittedName>
        <fullName evidence="1">Transposase domain protein</fullName>
    </submittedName>
</protein>
<accession>A0ABZ0ULV5</accession>
<proteinExistence type="predicted"/>
<organism evidence="1 2">
    <name type="scientific">Candidatus Bandiella euplotis</name>
    <dbReference type="NCBI Taxonomy" id="1664265"/>
    <lineage>
        <taxon>Bacteria</taxon>
        <taxon>Pseudomonadati</taxon>
        <taxon>Pseudomonadota</taxon>
        <taxon>Alphaproteobacteria</taxon>
        <taxon>Rickettsiales</taxon>
        <taxon>Candidatus Midichloriaceae</taxon>
        <taxon>Candidatus Bandiella</taxon>
    </lineage>
</organism>
<dbReference type="EMBL" id="CP110820">
    <property type="protein sequence ID" value="WPX96482.1"/>
    <property type="molecule type" value="Genomic_DNA"/>
</dbReference>
<keyword evidence="2" id="KW-1185">Reference proteome</keyword>
<dbReference type="Proteomes" id="UP001327219">
    <property type="component" value="Chromosome"/>
</dbReference>